<dbReference type="PANTHER" id="PTHR11987:SF36">
    <property type="entry name" value="SIA-ALPHA-2,3-GAL-BETA-1,4-GLCNAC-R:ALPHA 2,8-SIALYLTRANSFERASE"/>
    <property type="match status" value="1"/>
</dbReference>
<evidence type="ECO:0000256" key="4">
    <source>
        <dbReference type="ARBA" id="ARBA00022679"/>
    </source>
</evidence>
<reference evidence="12 13" key="1">
    <citation type="journal article" date="2015" name="Genome Biol. Evol.">
        <title>Comparative Genomics of a Bacterivorous Green Alga Reveals Evolutionary Causalities and Consequences of Phago-Mixotrophic Mode of Nutrition.</title>
        <authorList>
            <person name="Burns J.A."/>
            <person name="Paasch A."/>
            <person name="Narechania A."/>
            <person name="Kim E."/>
        </authorList>
    </citation>
    <scope>NUCLEOTIDE SEQUENCE [LARGE SCALE GENOMIC DNA]</scope>
    <source>
        <strain evidence="12 13">PLY_AMNH</strain>
    </source>
</reference>
<gene>
    <name evidence="12" type="ORF">CYMTET_50853</name>
</gene>
<keyword evidence="8" id="KW-0333">Golgi apparatus</keyword>
<keyword evidence="4" id="KW-0808">Transferase</keyword>
<evidence type="ECO:0000313" key="13">
    <source>
        <dbReference type="Proteomes" id="UP001190700"/>
    </source>
</evidence>
<evidence type="ECO:0000313" key="12">
    <source>
        <dbReference type="EMBL" id="KAK3239203.1"/>
    </source>
</evidence>
<dbReference type="Gene3D" id="3.90.1480.20">
    <property type="entry name" value="Glycosyl transferase family 29"/>
    <property type="match status" value="1"/>
</dbReference>
<dbReference type="AlphaFoldDB" id="A0AAE0BM87"/>
<sequence>MHLPVGENLCPGATSPWKPLVDPDAPGTGRSALSNNMTTEDSASFKLPRRRRRSLQGFRTAGLGGRGGPSCDPSAPMKARQACVEEKALSRCKEEETAMSESKELKKSLEERRLSLCLQDMHKCTASRAELRSAVTQLKGIKRLASTKPNCLAHFRRPPPPDDGSTPVPGFTCQKLLSNSESGLLMGGCGERGGGPKKGCATGPSVIDELPLPTFDVLREGPFYHTCAVVGNSMNLFDVEDGEAIDEHEAVFRFNREDRRMAHVKEMNVSDLTKHIGTKTTLRFVNRKYTDSLLQEDSAAGDYDEDDVLLFWNLFSVPYLKHLQSRYDHLKMYLISSDLVNWELSVFSQLRRDMYRLGMGPFECYRFMSSGVHGLLLAMQMCGQVDVYGFSVSMDNFKESFNHGRPSESHSWDFETALMRLLYFSGAINICHA</sequence>
<evidence type="ECO:0000256" key="5">
    <source>
        <dbReference type="ARBA" id="ARBA00022692"/>
    </source>
</evidence>
<evidence type="ECO:0000256" key="10">
    <source>
        <dbReference type="ARBA" id="ARBA00023180"/>
    </source>
</evidence>
<dbReference type="GO" id="GO:0008373">
    <property type="term" value="F:sialyltransferase activity"/>
    <property type="evidence" value="ECO:0007669"/>
    <property type="project" value="InterPro"/>
</dbReference>
<evidence type="ECO:0000256" key="11">
    <source>
        <dbReference type="SAM" id="MobiDB-lite"/>
    </source>
</evidence>
<evidence type="ECO:0000256" key="6">
    <source>
        <dbReference type="ARBA" id="ARBA00022968"/>
    </source>
</evidence>
<keyword evidence="3" id="KW-0328">Glycosyltransferase</keyword>
<dbReference type="CDD" id="cd19952">
    <property type="entry name" value="GT29"/>
    <property type="match status" value="1"/>
</dbReference>
<evidence type="ECO:0000256" key="8">
    <source>
        <dbReference type="ARBA" id="ARBA00023034"/>
    </source>
</evidence>
<keyword evidence="9" id="KW-0472">Membrane</keyword>
<keyword evidence="6" id="KW-0735">Signal-anchor</keyword>
<dbReference type="EMBL" id="LGRX02033995">
    <property type="protein sequence ID" value="KAK3239203.1"/>
    <property type="molecule type" value="Genomic_DNA"/>
</dbReference>
<feature type="region of interest" description="Disordered" evidence="11">
    <location>
        <begin position="1"/>
        <end position="51"/>
    </location>
</feature>
<evidence type="ECO:0000256" key="3">
    <source>
        <dbReference type="ARBA" id="ARBA00022676"/>
    </source>
</evidence>
<protein>
    <submittedName>
        <fullName evidence="12">Uncharacterized protein</fullName>
    </submittedName>
</protein>
<comment type="caution">
    <text evidence="12">The sequence shown here is derived from an EMBL/GenBank/DDBJ whole genome shotgun (WGS) entry which is preliminary data.</text>
</comment>
<evidence type="ECO:0000256" key="7">
    <source>
        <dbReference type="ARBA" id="ARBA00022989"/>
    </source>
</evidence>
<organism evidence="12 13">
    <name type="scientific">Cymbomonas tetramitiformis</name>
    <dbReference type="NCBI Taxonomy" id="36881"/>
    <lineage>
        <taxon>Eukaryota</taxon>
        <taxon>Viridiplantae</taxon>
        <taxon>Chlorophyta</taxon>
        <taxon>Pyramimonadophyceae</taxon>
        <taxon>Pyramimonadales</taxon>
        <taxon>Pyramimonadaceae</taxon>
        <taxon>Cymbomonas</taxon>
    </lineage>
</organism>
<feature type="compositionally biased region" description="Polar residues" evidence="11">
    <location>
        <begin position="31"/>
        <end position="42"/>
    </location>
</feature>
<dbReference type="InterPro" id="IPR050943">
    <property type="entry name" value="Glycosyltr_29_Sialyltrsf"/>
</dbReference>
<dbReference type="PANTHER" id="PTHR11987">
    <property type="entry name" value="ALPHA-2,8-SIALYLTRANSFERASE"/>
    <property type="match status" value="1"/>
</dbReference>
<comment type="similarity">
    <text evidence="2">Belongs to the glycosyltransferase 29 family.</text>
</comment>
<keyword evidence="7" id="KW-1133">Transmembrane helix</keyword>
<evidence type="ECO:0000256" key="9">
    <source>
        <dbReference type="ARBA" id="ARBA00023136"/>
    </source>
</evidence>
<comment type="subcellular location">
    <subcellularLocation>
        <location evidence="1">Golgi apparatus membrane</location>
        <topology evidence="1">Single-pass type II membrane protein</topology>
    </subcellularLocation>
</comment>
<dbReference type="GO" id="GO:0000139">
    <property type="term" value="C:Golgi membrane"/>
    <property type="evidence" value="ECO:0007669"/>
    <property type="project" value="UniProtKB-SubCell"/>
</dbReference>
<dbReference type="Pfam" id="PF00777">
    <property type="entry name" value="Glyco_transf_29"/>
    <property type="match status" value="1"/>
</dbReference>
<keyword evidence="10" id="KW-0325">Glycoprotein</keyword>
<dbReference type="InterPro" id="IPR001675">
    <property type="entry name" value="Glyco_trans_29"/>
</dbReference>
<keyword evidence="5" id="KW-0812">Transmembrane</keyword>
<name>A0AAE0BM87_9CHLO</name>
<accession>A0AAE0BM87</accession>
<evidence type="ECO:0000256" key="1">
    <source>
        <dbReference type="ARBA" id="ARBA00004323"/>
    </source>
</evidence>
<keyword evidence="13" id="KW-1185">Reference proteome</keyword>
<evidence type="ECO:0000256" key="2">
    <source>
        <dbReference type="ARBA" id="ARBA00006003"/>
    </source>
</evidence>
<dbReference type="Proteomes" id="UP001190700">
    <property type="component" value="Unassembled WGS sequence"/>
</dbReference>
<dbReference type="InterPro" id="IPR038578">
    <property type="entry name" value="GT29-like_sf"/>
</dbReference>
<proteinExistence type="inferred from homology"/>